<keyword evidence="3" id="KW-1185">Reference proteome</keyword>
<feature type="region of interest" description="Disordered" evidence="1">
    <location>
        <begin position="1"/>
        <end position="22"/>
    </location>
</feature>
<comment type="caution">
    <text evidence="2">The sequence shown here is derived from an EMBL/GenBank/DDBJ whole genome shotgun (WGS) entry which is preliminary data.</text>
</comment>
<feature type="region of interest" description="Disordered" evidence="1">
    <location>
        <begin position="154"/>
        <end position="177"/>
    </location>
</feature>
<dbReference type="AlphaFoldDB" id="A0A176W8S5"/>
<evidence type="ECO:0000313" key="2">
    <source>
        <dbReference type="EMBL" id="OAE29518.1"/>
    </source>
</evidence>
<name>A0A176W8S5_MARPO</name>
<accession>A0A176W8S5</accession>
<dbReference type="Proteomes" id="UP000077202">
    <property type="component" value="Unassembled WGS sequence"/>
</dbReference>
<feature type="compositionally biased region" description="Basic residues" evidence="1">
    <location>
        <begin position="154"/>
        <end position="164"/>
    </location>
</feature>
<reference evidence="2" key="1">
    <citation type="submission" date="2016-03" db="EMBL/GenBank/DDBJ databases">
        <title>Mechanisms controlling the formation of the plant cell surface in tip-growing cells are functionally conserved among land plants.</title>
        <authorList>
            <person name="Honkanen S."/>
            <person name="Jones V.A."/>
            <person name="Morieri G."/>
            <person name="Champion C."/>
            <person name="Hetherington A.J."/>
            <person name="Kelly S."/>
            <person name="Saint-Marcoux D."/>
            <person name="Proust H."/>
            <person name="Prescott H."/>
            <person name="Dolan L."/>
        </authorList>
    </citation>
    <scope>NUCLEOTIDE SEQUENCE [LARGE SCALE GENOMIC DNA]</scope>
    <source>
        <tissue evidence="2">Whole gametophyte</tissue>
    </source>
</reference>
<evidence type="ECO:0000313" key="3">
    <source>
        <dbReference type="Proteomes" id="UP000077202"/>
    </source>
</evidence>
<gene>
    <name evidence="2" type="ORF">AXG93_1433s1380</name>
</gene>
<evidence type="ECO:0000256" key="1">
    <source>
        <dbReference type="SAM" id="MobiDB-lite"/>
    </source>
</evidence>
<organism evidence="2 3">
    <name type="scientific">Marchantia polymorpha subsp. ruderalis</name>
    <dbReference type="NCBI Taxonomy" id="1480154"/>
    <lineage>
        <taxon>Eukaryota</taxon>
        <taxon>Viridiplantae</taxon>
        <taxon>Streptophyta</taxon>
        <taxon>Embryophyta</taxon>
        <taxon>Marchantiophyta</taxon>
        <taxon>Marchantiopsida</taxon>
        <taxon>Marchantiidae</taxon>
        <taxon>Marchantiales</taxon>
        <taxon>Marchantiaceae</taxon>
        <taxon>Marchantia</taxon>
    </lineage>
</organism>
<proteinExistence type="predicted"/>
<protein>
    <submittedName>
        <fullName evidence="2">Uncharacterized protein</fullName>
    </submittedName>
</protein>
<feature type="region of interest" description="Disordered" evidence="1">
    <location>
        <begin position="77"/>
        <end position="105"/>
    </location>
</feature>
<feature type="region of interest" description="Disordered" evidence="1">
    <location>
        <begin position="126"/>
        <end position="145"/>
    </location>
</feature>
<sequence length="218" mass="24061">MSRLLYKPPVGAPPASRIRQRKHAKVREASANNPAVVILRQAETQVCLISSAAGENRERHAAQFEATHRRAQRLEVEPSGDGMGWDGMSTRKRTEAKGKTKRGQREVMAGDVSALAFGNHNADVRIPLGSSRSGSTRRGGEIVNENGEAVRRLGWRRRRSSRSRSRMDSSNKRLPKKKKIHLRILEISAALERPRGEAAAVFTIRIGSSGASPVLMTR</sequence>
<dbReference type="EMBL" id="LVLJ01001455">
    <property type="protein sequence ID" value="OAE29518.1"/>
    <property type="molecule type" value="Genomic_DNA"/>
</dbReference>